<dbReference type="EMBL" id="MU269529">
    <property type="protein sequence ID" value="KAH7902797.1"/>
    <property type="molecule type" value="Genomic_DNA"/>
</dbReference>
<protein>
    <submittedName>
        <fullName evidence="1">Uncharacterized protein</fullName>
    </submittedName>
</protein>
<name>A0ACB7ZQ32_9AGAM</name>
<comment type="caution">
    <text evidence="1">The sequence shown here is derived from an EMBL/GenBank/DDBJ whole genome shotgun (WGS) entry which is preliminary data.</text>
</comment>
<evidence type="ECO:0000313" key="1">
    <source>
        <dbReference type="EMBL" id="KAH7902797.1"/>
    </source>
</evidence>
<accession>A0ACB7ZQ32</accession>
<organism evidence="1 2">
    <name type="scientific">Hygrophoropsis aurantiaca</name>
    <dbReference type="NCBI Taxonomy" id="72124"/>
    <lineage>
        <taxon>Eukaryota</taxon>
        <taxon>Fungi</taxon>
        <taxon>Dikarya</taxon>
        <taxon>Basidiomycota</taxon>
        <taxon>Agaricomycotina</taxon>
        <taxon>Agaricomycetes</taxon>
        <taxon>Agaricomycetidae</taxon>
        <taxon>Boletales</taxon>
        <taxon>Coniophorineae</taxon>
        <taxon>Hygrophoropsidaceae</taxon>
        <taxon>Hygrophoropsis</taxon>
    </lineage>
</organism>
<keyword evidence="2" id="KW-1185">Reference proteome</keyword>
<sequence length="87" mass="9695">MVFYKPTVFNTLVALVCLAFVHARPVTDMSDSGTTLRPRRFGARAKTLQTAAAQLWIATRLRPRRFGARAKTLQMVVAQLGLLSKYA</sequence>
<dbReference type="Proteomes" id="UP000790377">
    <property type="component" value="Unassembled WGS sequence"/>
</dbReference>
<reference evidence="1" key="1">
    <citation type="journal article" date="2021" name="New Phytol.">
        <title>Evolutionary innovations through gain and loss of genes in the ectomycorrhizal Boletales.</title>
        <authorList>
            <person name="Wu G."/>
            <person name="Miyauchi S."/>
            <person name="Morin E."/>
            <person name="Kuo A."/>
            <person name="Drula E."/>
            <person name="Varga T."/>
            <person name="Kohler A."/>
            <person name="Feng B."/>
            <person name="Cao Y."/>
            <person name="Lipzen A."/>
            <person name="Daum C."/>
            <person name="Hundley H."/>
            <person name="Pangilinan J."/>
            <person name="Johnson J."/>
            <person name="Barry K."/>
            <person name="LaButti K."/>
            <person name="Ng V."/>
            <person name="Ahrendt S."/>
            <person name="Min B."/>
            <person name="Choi I.G."/>
            <person name="Park H."/>
            <person name="Plett J.M."/>
            <person name="Magnuson J."/>
            <person name="Spatafora J.W."/>
            <person name="Nagy L.G."/>
            <person name="Henrissat B."/>
            <person name="Grigoriev I.V."/>
            <person name="Yang Z.L."/>
            <person name="Xu J."/>
            <person name="Martin F.M."/>
        </authorList>
    </citation>
    <scope>NUCLEOTIDE SEQUENCE</scope>
    <source>
        <strain evidence="1">ATCC 28755</strain>
    </source>
</reference>
<proteinExistence type="predicted"/>
<feature type="non-terminal residue" evidence="1">
    <location>
        <position position="87"/>
    </location>
</feature>
<gene>
    <name evidence="1" type="ORF">BJ138DRAFT_1168833</name>
</gene>
<evidence type="ECO:0000313" key="2">
    <source>
        <dbReference type="Proteomes" id="UP000790377"/>
    </source>
</evidence>